<evidence type="ECO:0000313" key="2">
    <source>
        <dbReference type="EMBL" id="MEQ6290675.1"/>
    </source>
</evidence>
<feature type="signal peptide" evidence="1">
    <location>
        <begin position="1"/>
        <end position="27"/>
    </location>
</feature>
<feature type="chain" id="PRO_5046986307" evidence="1">
    <location>
        <begin position="28"/>
        <end position="356"/>
    </location>
</feature>
<dbReference type="RefSeq" id="WP_349586416.1">
    <property type="nucleotide sequence ID" value="NZ_JBEFLD010000004.1"/>
</dbReference>
<evidence type="ECO:0000256" key="1">
    <source>
        <dbReference type="SAM" id="SignalP"/>
    </source>
</evidence>
<dbReference type="EMBL" id="JBEFLD010000004">
    <property type="protein sequence ID" value="MEQ6290675.1"/>
    <property type="molecule type" value="Genomic_DNA"/>
</dbReference>
<dbReference type="InterPro" id="IPR006311">
    <property type="entry name" value="TAT_signal"/>
</dbReference>
<dbReference type="SUPFAM" id="SSF63829">
    <property type="entry name" value="Calcium-dependent phosphotriesterase"/>
    <property type="match status" value="1"/>
</dbReference>
<dbReference type="InterPro" id="IPR008311">
    <property type="entry name" value="UCP028101"/>
</dbReference>
<accession>A0ABV1M516</accession>
<reference evidence="2" key="1">
    <citation type="submission" date="2024-06" db="EMBL/GenBank/DDBJ databases">
        <title>Genome sequence of Vogesella sp. MAHUQ-64.</title>
        <authorList>
            <person name="Huq M.A."/>
        </authorList>
    </citation>
    <scope>NUCLEOTIDE SEQUENCE</scope>
    <source>
        <strain evidence="2">MAHUQ-64</strain>
    </source>
</reference>
<keyword evidence="1" id="KW-0732">Signal</keyword>
<comment type="caution">
    <text evidence="2">The sequence shown here is derived from an EMBL/GenBank/DDBJ whole genome shotgun (WGS) entry which is preliminary data.</text>
</comment>
<dbReference type="PIRSF" id="PIRSF028101">
    <property type="entry name" value="UCP028101"/>
    <property type="match status" value="1"/>
</dbReference>
<dbReference type="Proteomes" id="UP001433638">
    <property type="component" value="Unassembled WGS sequence"/>
</dbReference>
<keyword evidence="3" id="KW-1185">Reference proteome</keyword>
<dbReference type="InterPro" id="IPR015943">
    <property type="entry name" value="WD40/YVTN_repeat-like_dom_sf"/>
</dbReference>
<proteinExistence type="predicted"/>
<organism evidence="2 3">
    <name type="scientific">Vogesella oryzagri</name>
    <dbReference type="NCBI Taxonomy" id="3160864"/>
    <lineage>
        <taxon>Bacteria</taxon>
        <taxon>Pseudomonadati</taxon>
        <taxon>Pseudomonadota</taxon>
        <taxon>Betaproteobacteria</taxon>
        <taxon>Neisseriales</taxon>
        <taxon>Chromobacteriaceae</taxon>
        <taxon>Vogesella</taxon>
    </lineage>
</organism>
<name>A0ABV1M516_9NEIS</name>
<gene>
    <name evidence="2" type="ORF">ABNW52_08605</name>
</gene>
<protein>
    <submittedName>
        <fullName evidence="2">DUF1513 domain-containing protein</fullName>
    </submittedName>
</protein>
<evidence type="ECO:0000313" key="3">
    <source>
        <dbReference type="Proteomes" id="UP001433638"/>
    </source>
</evidence>
<sequence>MAIDPTRRRLLQAGALALAAWPLYAHAGEDSFRVLSAYDVGRNQHRAGAAGSAAALALPARGHHLALLPGQEAIVFARRPGFQITRFNWHSGATVAWYDYPDNRHGFGHGIVHAGQLLTTDSDIDSGNGLLTVRDLATLQPLAELPSGGIGPHELLGMDDGRVLVANGGILTLPESGRIKLNLRSMQPSLDVIDLQQGGSVAQYKLPDSRYSIRHLARVAANRYAVALQYEGDDDSVPVAALWQPDSGLRMLPQPAALLTSCDGYASSVAASANRIVATATRGDVVLCWDGHGNYLAAVPLAKPSGVAATRDGRYFIISNELGDIVWLESATLQIDASRSRRYPVKWDNHLSLAYG</sequence>
<dbReference type="PROSITE" id="PS51318">
    <property type="entry name" value="TAT"/>
    <property type="match status" value="1"/>
</dbReference>
<dbReference type="Pfam" id="PF07433">
    <property type="entry name" value="DUF1513"/>
    <property type="match status" value="1"/>
</dbReference>
<dbReference type="Gene3D" id="2.130.10.10">
    <property type="entry name" value="YVTN repeat-like/Quinoprotein amine dehydrogenase"/>
    <property type="match status" value="1"/>
</dbReference>